<proteinExistence type="predicted"/>
<dbReference type="RefSeq" id="WP_336405857.1">
    <property type="nucleotide sequence ID" value="NZ_JBAPLU010000025.1"/>
</dbReference>
<accession>A0ABU8DY43</accession>
<gene>
    <name evidence="1" type="ORF">TEK04_18635</name>
</gene>
<evidence type="ECO:0000313" key="2">
    <source>
        <dbReference type="Proteomes" id="UP001361570"/>
    </source>
</evidence>
<protein>
    <submittedName>
        <fullName evidence="1">GGDEF domain-containing protein</fullName>
    </submittedName>
</protein>
<organism evidence="1 2">
    <name type="scientific">Klenkia sesuvii</name>
    <dbReference type="NCBI Taxonomy" id="3103137"/>
    <lineage>
        <taxon>Bacteria</taxon>
        <taxon>Bacillati</taxon>
        <taxon>Actinomycetota</taxon>
        <taxon>Actinomycetes</taxon>
        <taxon>Geodermatophilales</taxon>
        <taxon>Geodermatophilaceae</taxon>
        <taxon>Klenkia</taxon>
    </lineage>
</organism>
<keyword evidence="2" id="KW-1185">Reference proteome</keyword>
<name>A0ABU8DY43_9ACTN</name>
<dbReference type="Proteomes" id="UP001361570">
    <property type="component" value="Unassembled WGS sequence"/>
</dbReference>
<dbReference type="EMBL" id="JBAPLU010000025">
    <property type="protein sequence ID" value="MEI4273742.1"/>
    <property type="molecule type" value="Genomic_DNA"/>
</dbReference>
<dbReference type="InterPro" id="IPR029787">
    <property type="entry name" value="Nucleotide_cyclase"/>
</dbReference>
<comment type="caution">
    <text evidence="1">The sequence shown here is derived from an EMBL/GenBank/DDBJ whole genome shotgun (WGS) entry which is preliminary data.</text>
</comment>
<reference evidence="1 2" key="1">
    <citation type="submission" date="2024-03" db="EMBL/GenBank/DDBJ databases">
        <title>Draft genome sequence of Klenkia sp. LSe6-5.</title>
        <authorList>
            <person name="Duangmal K."/>
            <person name="Chantavorakit T."/>
        </authorList>
    </citation>
    <scope>NUCLEOTIDE SEQUENCE [LARGE SCALE GENOMIC DNA]</scope>
    <source>
        <strain evidence="1 2">LSe6-5</strain>
    </source>
</reference>
<sequence length="165" mass="16537">MTCPDGVNGLQGVVPAADEAGVTTLLDLDATTLLPTRVALLDVLALRRPAAGTAPTSGLVVVGLPVDAEPVGAGVLVDACAGLTRALRPGDWLARSGPAEFAAVVEGDLVASAGRLVAAVGRSASAGVFPVTRDRRPDDVLRLATLGLTLARLDGPGSVVRYPVA</sequence>
<dbReference type="SUPFAM" id="SSF55073">
    <property type="entry name" value="Nucleotide cyclase"/>
    <property type="match status" value="1"/>
</dbReference>
<evidence type="ECO:0000313" key="1">
    <source>
        <dbReference type="EMBL" id="MEI4273742.1"/>
    </source>
</evidence>